<feature type="signal peptide" evidence="1">
    <location>
        <begin position="1"/>
        <end position="18"/>
    </location>
</feature>
<feature type="chain" id="PRO_5045220105" evidence="1">
    <location>
        <begin position="19"/>
        <end position="319"/>
    </location>
</feature>
<gene>
    <name evidence="2" type="ORF">ACFO0P_15300</name>
</gene>
<dbReference type="RefSeq" id="WP_380129862.1">
    <property type="nucleotide sequence ID" value="NZ_JBHSEG010000008.1"/>
</dbReference>
<evidence type="ECO:0000313" key="2">
    <source>
        <dbReference type="EMBL" id="MFC4455144.1"/>
    </source>
</evidence>
<reference evidence="3" key="1">
    <citation type="journal article" date="2019" name="Int. J. Syst. Evol. Microbiol.">
        <title>The Global Catalogue of Microorganisms (GCM) 10K type strain sequencing project: providing services to taxonomists for standard genome sequencing and annotation.</title>
        <authorList>
            <consortium name="The Broad Institute Genomics Platform"/>
            <consortium name="The Broad Institute Genome Sequencing Center for Infectious Disease"/>
            <person name="Wu L."/>
            <person name="Ma J."/>
        </authorList>
    </citation>
    <scope>NUCLEOTIDE SEQUENCE [LARGE SCALE GENOMIC DNA]</scope>
    <source>
        <strain evidence="3">CCUG 39970</strain>
    </source>
</reference>
<dbReference type="EMBL" id="JBHSEG010000008">
    <property type="protein sequence ID" value="MFC4455144.1"/>
    <property type="molecule type" value="Genomic_DNA"/>
</dbReference>
<evidence type="ECO:0000256" key="1">
    <source>
        <dbReference type="SAM" id="SignalP"/>
    </source>
</evidence>
<name>A0ABV8Y854_9DEIO</name>
<evidence type="ECO:0000313" key="3">
    <source>
        <dbReference type="Proteomes" id="UP001595939"/>
    </source>
</evidence>
<proteinExistence type="predicted"/>
<comment type="caution">
    <text evidence="2">The sequence shown here is derived from an EMBL/GenBank/DDBJ whole genome shotgun (WGS) entry which is preliminary data.</text>
</comment>
<sequence length="319" mass="34590">MRRPILLLLLVLTTSAHAAGWQRYTPDGLPPMVQTALPRQMPTLVQAQHLDSPSLDSARPLIEALIQSWVGPEAKWYVHLTQGSSEALVRSTSGVKALALRVTGTAPVEVLAFQLTLRSPLVPDRSFTAVPTPEPFWTRALPVEPSVFSTTPCPPGLSLGSTGLTVTTPANFPLPGGKQLVQELHCAGLDVVYRGGGTYHLADQVTIRAPTWQQAWAVVAPSSLVSLITPGSFDVVNGQATVRRSSTYGTFWPDDVIAVHTSTGLQPVLFQKRLTPWTLLQGENRFYLSLLGSAWEYVSINTQTGVVVLLRQQAMPTRS</sequence>
<dbReference type="Proteomes" id="UP001595939">
    <property type="component" value="Unassembled WGS sequence"/>
</dbReference>
<accession>A0ABV8Y854</accession>
<keyword evidence="1" id="KW-0732">Signal</keyword>
<organism evidence="2 3">
    <name type="scientific">Deinococcus sonorensis</name>
    <dbReference type="NCBI Taxonomy" id="309891"/>
    <lineage>
        <taxon>Bacteria</taxon>
        <taxon>Thermotogati</taxon>
        <taxon>Deinococcota</taxon>
        <taxon>Deinococci</taxon>
        <taxon>Deinococcales</taxon>
        <taxon>Deinococcaceae</taxon>
        <taxon>Deinococcus</taxon>
    </lineage>
</organism>
<keyword evidence="3" id="KW-1185">Reference proteome</keyword>
<protein>
    <submittedName>
        <fullName evidence="2">Uncharacterized protein</fullName>
    </submittedName>
</protein>